<dbReference type="Proteomes" id="UP001358586">
    <property type="component" value="Chromosome 8"/>
</dbReference>
<proteinExistence type="predicted"/>
<evidence type="ECO:0000313" key="2">
    <source>
        <dbReference type="EMBL" id="KAK5811541.1"/>
    </source>
</evidence>
<sequence length="62" mass="7304">MSKEVIDNNEPMETVGGPEKSTDEKHRGNAIETWEEFHRELKMQFYPQYAKKEAWAKLCCLT</sequence>
<evidence type="ECO:0000256" key="1">
    <source>
        <dbReference type="SAM" id="MobiDB-lite"/>
    </source>
</evidence>
<dbReference type="EMBL" id="JARKNE010000008">
    <property type="protein sequence ID" value="KAK5811541.1"/>
    <property type="molecule type" value="Genomic_DNA"/>
</dbReference>
<organism evidence="2 3">
    <name type="scientific">Gossypium arboreum</name>
    <name type="common">Tree cotton</name>
    <name type="synonym">Gossypium nanking</name>
    <dbReference type="NCBI Taxonomy" id="29729"/>
    <lineage>
        <taxon>Eukaryota</taxon>
        <taxon>Viridiplantae</taxon>
        <taxon>Streptophyta</taxon>
        <taxon>Embryophyta</taxon>
        <taxon>Tracheophyta</taxon>
        <taxon>Spermatophyta</taxon>
        <taxon>Magnoliopsida</taxon>
        <taxon>eudicotyledons</taxon>
        <taxon>Gunneridae</taxon>
        <taxon>Pentapetalae</taxon>
        <taxon>rosids</taxon>
        <taxon>malvids</taxon>
        <taxon>Malvales</taxon>
        <taxon>Malvaceae</taxon>
        <taxon>Malvoideae</taxon>
        <taxon>Gossypium</taxon>
    </lineage>
</organism>
<name>A0ABR0P2B5_GOSAR</name>
<gene>
    <name evidence="2" type="ORF">PVK06_026882</name>
</gene>
<feature type="region of interest" description="Disordered" evidence="1">
    <location>
        <begin position="1"/>
        <end position="27"/>
    </location>
</feature>
<comment type="caution">
    <text evidence="2">The sequence shown here is derived from an EMBL/GenBank/DDBJ whole genome shotgun (WGS) entry which is preliminary data.</text>
</comment>
<evidence type="ECO:0000313" key="3">
    <source>
        <dbReference type="Proteomes" id="UP001358586"/>
    </source>
</evidence>
<protein>
    <submittedName>
        <fullName evidence="2">Uncharacterized protein</fullName>
    </submittedName>
</protein>
<keyword evidence="3" id="KW-1185">Reference proteome</keyword>
<accession>A0ABR0P2B5</accession>
<reference evidence="2 3" key="1">
    <citation type="submission" date="2023-03" db="EMBL/GenBank/DDBJ databases">
        <title>WGS of Gossypium arboreum.</title>
        <authorList>
            <person name="Yu D."/>
        </authorList>
    </citation>
    <scope>NUCLEOTIDE SEQUENCE [LARGE SCALE GENOMIC DNA]</scope>
    <source>
        <tissue evidence="2">Leaf</tissue>
    </source>
</reference>